<sequence>MKTEMLSTVLDPTTVGEFITENLYQELAQNFRAKFSSEARFVNLSKSAVETVLSDSDVSGIKFMNGLTDVNDPSSRILVLIPANYTMNNSLPNAVIKKDGFITNTGEVISLEKTWQVLFNHVLNFKKLDAGMHYTKINRGSFLGRKLLTALAEETGNDNLIYTFGYNIEMNYPYKALIQPETNAFLIGDQSFPCPGSSGCPGTSTSSDPCALTRIATNFAGEEADGQLNVLRGFRDKILQEKFNGAEIEKYYTISSSLLEAIDKEQNKAVIFKGIYDKYIQPSITSINNNDEATAYSLFQEAMQHLTDTYLYQ</sequence>
<gene>
    <name evidence="1" type="ORF">FSB76_15620</name>
</gene>
<dbReference type="EMBL" id="CP042437">
    <property type="protein sequence ID" value="QEC77302.1"/>
    <property type="molecule type" value="Genomic_DNA"/>
</dbReference>
<dbReference type="KEGG" id="mgk:FSB76_15620"/>
<reference evidence="1 2" key="1">
    <citation type="journal article" date="2013" name="J. Microbiol.">
        <title>Mucilaginibacter ginsenosidivorax sp. nov., with ginsenoside converting activity isolated from sediment.</title>
        <authorList>
            <person name="Kim J.K."/>
            <person name="Choi T.E."/>
            <person name="Liu Q.M."/>
            <person name="Park H.Y."/>
            <person name="Yi T.H."/>
            <person name="Yoon M.H."/>
            <person name="Kim S.C."/>
            <person name="Im W.T."/>
        </authorList>
    </citation>
    <scope>NUCLEOTIDE SEQUENCE [LARGE SCALE GENOMIC DNA]</scope>
    <source>
        <strain evidence="1 2">KHI28</strain>
    </source>
</reference>
<dbReference type="AlphaFoldDB" id="A0A5B8W2Y6"/>
<dbReference type="OrthoDB" id="797757at2"/>
<dbReference type="RefSeq" id="WP_147054865.1">
    <property type="nucleotide sequence ID" value="NZ_CP042437.1"/>
</dbReference>
<accession>A0A5B8W2Y6</accession>
<name>A0A5B8W2Y6_9SPHI</name>
<dbReference type="Proteomes" id="UP000321362">
    <property type="component" value="Chromosome"/>
</dbReference>
<keyword evidence="2" id="KW-1185">Reference proteome</keyword>
<evidence type="ECO:0000313" key="2">
    <source>
        <dbReference type="Proteomes" id="UP000321362"/>
    </source>
</evidence>
<organism evidence="1 2">
    <name type="scientific">Mucilaginibacter ginsenosidivorax</name>
    <dbReference type="NCBI Taxonomy" id="862126"/>
    <lineage>
        <taxon>Bacteria</taxon>
        <taxon>Pseudomonadati</taxon>
        <taxon>Bacteroidota</taxon>
        <taxon>Sphingobacteriia</taxon>
        <taxon>Sphingobacteriales</taxon>
        <taxon>Sphingobacteriaceae</taxon>
        <taxon>Mucilaginibacter</taxon>
    </lineage>
</organism>
<protein>
    <submittedName>
        <fullName evidence="1">Uncharacterized protein</fullName>
    </submittedName>
</protein>
<evidence type="ECO:0000313" key="1">
    <source>
        <dbReference type="EMBL" id="QEC77302.1"/>
    </source>
</evidence>
<proteinExistence type="predicted"/>